<evidence type="ECO:0000259" key="3">
    <source>
        <dbReference type="Pfam" id="PF16344"/>
    </source>
</evidence>
<comment type="caution">
    <text evidence="4">The sequence shown here is derived from an EMBL/GenBank/DDBJ whole genome shotgun (WGS) entry which is preliminary data.</text>
</comment>
<evidence type="ECO:0000259" key="2">
    <source>
        <dbReference type="Pfam" id="PF04773"/>
    </source>
</evidence>
<evidence type="ECO:0000313" key="5">
    <source>
        <dbReference type="Proteomes" id="UP000284434"/>
    </source>
</evidence>
<keyword evidence="1" id="KW-0472">Membrane</keyword>
<name>A0A413ICE9_9BACT</name>
<dbReference type="InterPro" id="IPR012373">
    <property type="entry name" value="Ferrdict_sens_TM"/>
</dbReference>
<protein>
    <submittedName>
        <fullName evidence="4">DUF4974 domain-containing protein</fullName>
    </submittedName>
</protein>
<feature type="domain" description="Protein FecR C-terminal" evidence="3">
    <location>
        <begin position="293"/>
        <end position="362"/>
    </location>
</feature>
<dbReference type="RefSeq" id="WP_147347716.1">
    <property type="nucleotide sequence ID" value="NZ_JAHONW010000030.1"/>
</dbReference>
<dbReference type="Gene3D" id="3.55.50.30">
    <property type="match status" value="1"/>
</dbReference>
<keyword evidence="1" id="KW-0812">Transmembrane</keyword>
<keyword evidence="1" id="KW-1133">Transmembrane helix</keyword>
<dbReference type="Pfam" id="PF16344">
    <property type="entry name" value="FecR_C"/>
    <property type="match status" value="1"/>
</dbReference>
<dbReference type="PANTHER" id="PTHR30273">
    <property type="entry name" value="PERIPLASMIC SIGNAL SENSOR AND SIGMA FACTOR ACTIVATOR FECR-RELATED"/>
    <property type="match status" value="1"/>
</dbReference>
<accession>A0A413ICE9</accession>
<dbReference type="AlphaFoldDB" id="A0A413ICE9"/>
<feature type="domain" description="FecR protein" evidence="2">
    <location>
        <begin position="166"/>
        <end position="250"/>
    </location>
</feature>
<organism evidence="4 5">
    <name type="scientific">Odoribacter splanchnicus</name>
    <dbReference type="NCBI Taxonomy" id="28118"/>
    <lineage>
        <taxon>Bacteria</taxon>
        <taxon>Pseudomonadati</taxon>
        <taxon>Bacteroidota</taxon>
        <taxon>Bacteroidia</taxon>
        <taxon>Bacteroidales</taxon>
        <taxon>Odoribacteraceae</taxon>
        <taxon>Odoribacter</taxon>
    </lineage>
</organism>
<proteinExistence type="predicted"/>
<dbReference type="Pfam" id="PF04773">
    <property type="entry name" value="FecR"/>
    <property type="match status" value="1"/>
</dbReference>
<dbReference type="InterPro" id="IPR006860">
    <property type="entry name" value="FecR"/>
</dbReference>
<dbReference type="PIRSF" id="PIRSF018266">
    <property type="entry name" value="FecR"/>
    <property type="match status" value="1"/>
</dbReference>
<evidence type="ECO:0000313" key="4">
    <source>
        <dbReference type="EMBL" id="RGY06735.1"/>
    </source>
</evidence>
<sequence>MEEWLAEDEHHQALLQDWKSCSTIRQKTEAYERLKYSEAWEDFRKARQEKMSLLRRKRWNMWMKYAALFVVPLSVAVVLLWNNTEKSKELQVAESIVNPGKSQAVLVLSSGERQALDEEERSFKDGGMTIKAQSGEINYANQVQKNAKNASAFHTLEVPRGGGYFMVLADGTKVWLNAATRLSYPVAFGEGVRKVFLEGEAYFEVAKDAERMFVVETAHAIVKVLGTSFDVCDYEEDGKMFTTLEEGVVEMEKADNSEQMRMAPGEQVCLVEGGRMRKYEVETALFTSWRSGRLVFKNMSLEDLMRNITRWYDVEVKFERESLKKVVFTGDMKKYEDLSDVLEFIELTSETHFLIEGNKIIVY</sequence>
<dbReference type="Proteomes" id="UP000284434">
    <property type="component" value="Unassembled WGS sequence"/>
</dbReference>
<dbReference type="GO" id="GO:0016989">
    <property type="term" value="F:sigma factor antagonist activity"/>
    <property type="evidence" value="ECO:0007669"/>
    <property type="project" value="TreeGrafter"/>
</dbReference>
<dbReference type="EMBL" id="QSCO01000011">
    <property type="protein sequence ID" value="RGY06735.1"/>
    <property type="molecule type" value="Genomic_DNA"/>
</dbReference>
<gene>
    <name evidence="4" type="ORF">DXA53_09505</name>
</gene>
<evidence type="ECO:0000256" key="1">
    <source>
        <dbReference type="SAM" id="Phobius"/>
    </source>
</evidence>
<dbReference type="FunFam" id="2.60.120.1440:FF:000001">
    <property type="entry name" value="Putative anti-sigma factor"/>
    <property type="match status" value="1"/>
</dbReference>
<dbReference type="Gene3D" id="2.60.120.1440">
    <property type="match status" value="1"/>
</dbReference>
<reference evidence="4 5" key="1">
    <citation type="submission" date="2018-08" db="EMBL/GenBank/DDBJ databases">
        <title>A genome reference for cultivated species of the human gut microbiota.</title>
        <authorList>
            <person name="Zou Y."/>
            <person name="Xue W."/>
            <person name="Luo G."/>
        </authorList>
    </citation>
    <scope>NUCLEOTIDE SEQUENCE [LARGE SCALE GENOMIC DNA]</scope>
    <source>
        <strain evidence="4 5">OF03-11</strain>
    </source>
</reference>
<dbReference type="InterPro" id="IPR032508">
    <property type="entry name" value="FecR_C"/>
</dbReference>
<dbReference type="PANTHER" id="PTHR30273:SF2">
    <property type="entry name" value="PROTEIN FECR"/>
    <property type="match status" value="1"/>
</dbReference>
<feature type="transmembrane region" description="Helical" evidence="1">
    <location>
        <begin position="62"/>
        <end position="81"/>
    </location>
</feature>